<dbReference type="OrthoDB" id="130658at2157"/>
<protein>
    <submittedName>
        <fullName evidence="1">Uncharacterized protein</fullName>
    </submittedName>
</protein>
<dbReference type="Proteomes" id="UP000199259">
    <property type="component" value="Unassembled WGS sequence"/>
</dbReference>
<dbReference type="AlphaFoldDB" id="A0A7Z7AYM1"/>
<proteinExistence type="predicted"/>
<evidence type="ECO:0000313" key="2">
    <source>
        <dbReference type="Proteomes" id="UP000199259"/>
    </source>
</evidence>
<evidence type="ECO:0000313" key="1">
    <source>
        <dbReference type="EMBL" id="SDG21682.1"/>
    </source>
</evidence>
<accession>A0A7Z7AYM1</accession>
<gene>
    <name evidence="1" type="ORF">SAMN04488589_2443</name>
</gene>
<organism evidence="1 2">
    <name type="scientific">Methanolobus vulcani</name>
    <dbReference type="NCBI Taxonomy" id="38026"/>
    <lineage>
        <taxon>Archaea</taxon>
        <taxon>Methanobacteriati</taxon>
        <taxon>Methanobacteriota</taxon>
        <taxon>Stenosarchaea group</taxon>
        <taxon>Methanomicrobia</taxon>
        <taxon>Methanosarcinales</taxon>
        <taxon>Methanosarcinaceae</taxon>
        <taxon>Methanolobus</taxon>
    </lineage>
</organism>
<keyword evidence="2" id="KW-1185">Reference proteome</keyword>
<dbReference type="EMBL" id="FNCA01000009">
    <property type="protein sequence ID" value="SDG21682.1"/>
    <property type="molecule type" value="Genomic_DNA"/>
</dbReference>
<comment type="caution">
    <text evidence="1">The sequence shown here is derived from an EMBL/GenBank/DDBJ whole genome shotgun (WGS) entry which is preliminary data.</text>
</comment>
<sequence length="141" mass="15987">MAQIDYAINVSDDRELVRAATDVFIGKVIEQTGTSTEPYLQTHFSVDVIETIKGNATGNVIVNQFGGYEHVLIWKYLTLADGDELLRPGENYLFVTKGDDESGYTFAPTYGNLLIEDQEDYQQKKLRFQKAFAEEISFEFP</sequence>
<reference evidence="1 2" key="1">
    <citation type="submission" date="2016-10" db="EMBL/GenBank/DDBJ databases">
        <authorList>
            <person name="Varghese N."/>
            <person name="Submissions S."/>
        </authorList>
    </citation>
    <scope>NUCLEOTIDE SEQUENCE [LARGE SCALE GENOMIC DNA]</scope>
    <source>
        <strain evidence="1 2">PL 12/M</strain>
    </source>
</reference>
<dbReference type="RefSeq" id="WP_091710725.1">
    <property type="nucleotide sequence ID" value="NZ_FNCA01000009.1"/>
</dbReference>
<name>A0A7Z7AYM1_9EURY</name>